<dbReference type="AlphaFoldDB" id="A0A6G1DTB9"/>
<organism evidence="1 2">
    <name type="scientific">Oryza meyeriana var. granulata</name>
    <dbReference type="NCBI Taxonomy" id="110450"/>
    <lineage>
        <taxon>Eukaryota</taxon>
        <taxon>Viridiplantae</taxon>
        <taxon>Streptophyta</taxon>
        <taxon>Embryophyta</taxon>
        <taxon>Tracheophyta</taxon>
        <taxon>Spermatophyta</taxon>
        <taxon>Magnoliopsida</taxon>
        <taxon>Liliopsida</taxon>
        <taxon>Poales</taxon>
        <taxon>Poaceae</taxon>
        <taxon>BOP clade</taxon>
        <taxon>Oryzoideae</taxon>
        <taxon>Oryzeae</taxon>
        <taxon>Oryzinae</taxon>
        <taxon>Oryza</taxon>
        <taxon>Oryza meyeriana</taxon>
    </lineage>
</organism>
<reference evidence="1 2" key="1">
    <citation type="submission" date="2019-11" db="EMBL/GenBank/DDBJ databases">
        <title>Whole genome sequence of Oryza granulata.</title>
        <authorList>
            <person name="Li W."/>
        </authorList>
    </citation>
    <scope>NUCLEOTIDE SEQUENCE [LARGE SCALE GENOMIC DNA]</scope>
    <source>
        <strain evidence="2">cv. Menghai</strain>
        <tissue evidence="1">Leaf</tissue>
    </source>
</reference>
<sequence>MNTAAARTFDNFKCQGFDIPGAISTGIDVFEATQLEDDLSGLRASMSNARLVIDRGEWGRVKNKDPAVLLSQLKDTTYDADPDELQHIGRSIASRYVMHDLIDDMAQSISTDECFLLQDSCHMQFAICQSRWMAKP</sequence>
<dbReference type="OrthoDB" id="690125at2759"/>
<dbReference type="Proteomes" id="UP000479710">
    <property type="component" value="Unassembled WGS sequence"/>
</dbReference>
<dbReference type="EMBL" id="SPHZ02000006">
    <property type="protein sequence ID" value="KAF0915631.1"/>
    <property type="molecule type" value="Genomic_DNA"/>
</dbReference>
<accession>A0A6G1DTB9</accession>
<gene>
    <name evidence="1" type="ORF">E2562_037544</name>
</gene>
<comment type="caution">
    <text evidence="1">The sequence shown here is derived from an EMBL/GenBank/DDBJ whole genome shotgun (WGS) entry which is preliminary data.</text>
</comment>
<proteinExistence type="predicted"/>
<evidence type="ECO:0000313" key="2">
    <source>
        <dbReference type="Proteomes" id="UP000479710"/>
    </source>
</evidence>
<evidence type="ECO:0000313" key="1">
    <source>
        <dbReference type="EMBL" id="KAF0915631.1"/>
    </source>
</evidence>
<name>A0A6G1DTB9_9ORYZ</name>
<protein>
    <submittedName>
        <fullName evidence="1">Uncharacterized protein</fullName>
    </submittedName>
</protein>
<keyword evidence="2" id="KW-1185">Reference proteome</keyword>